<name>A0AAN9XCY9_PSOTE</name>
<proteinExistence type="predicted"/>
<protein>
    <submittedName>
        <fullName evidence="1">Uncharacterized protein</fullName>
    </submittedName>
</protein>
<accession>A0AAN9XCY9</accession>
<reference evidence="1 2" key="1">
    <citation type="submission" date="2024-01" db="EMBL/GenBank/DDBJ databases">
        <title>The genomes of 5 underutilized Papilionoideae crops provide insights into root nodulation and disease resistanc.</title>
        <authorList>
            <person name="Jiang F."/>
        </authorList>
    </citation>
    <scope>NUCLEOTIDE SEQUENCE [LARGE SCALE GENOMIC DNA]</scope>
    <source>
        <strain evidence="1">DUOXIRENSHENG_FW03</strain>
        <tissue evidence="1">Leaves</tissue>
    </source>
</reference>
<dbReference type="Proteomes" id="UP001386955">
    <property type="component" value="Unassembled WGS sequence"/>
</dbReference>
<evidence type="ECO:0000313" key="2">
    <source>
        <dbReference type="Proteomes" id="UP001386955"/>
    </source>
</evidence>
<organism evidence="1 2">
    <name type="scientific">Psophocarpus tetragonolobus</name>
    <name type="common">Winged bean</name>
    <name type="synonym">Dolichos tetragonolobus</name>
    <dbReference type="NCBI Taxonomy" id="3891"/>
    <lineage>
        <taxon>Eukaryota</taxon>
        <taxon>Viridiplantae</taxon>
        <taxon>Streptophyta</taxon>
        <taxon>Embryophyta</taxon>
        <taxon>Tracheophyta</taxon>
        <taxon>Spermatophyta</taxon>
        <taxon>Magnoliopsida</taxon>
        <taxon>eudicotyledons</taxon>
        <taxon>Gunneridae</taxon>
        <taxon>Pentapetalae</taxon>
        <taxon>rosids</taxon>
        <taxon>fabids</taxon>
        <taxon>Fabales</taxon>
        <taxon>Fabaceae</taxon>
        <taxon>Papilionoideae</taxon>
        <taxon>50 kb inversion clade</taxon>
        <taxon>NPAAA clade</taxon>
        <taxon>indigoferoid/millettioid clade</taxon>
        <taxon>Phaseoleae</taxon>
        <taxon>Psophocarpus</taxon>
    </lineage>
</organism>
<sequence>MKQNHRTRMQIAAETFEVIIIETVLVPPVLYALHLAGEHKQKRRQLSVLVDLVPFLDSHPGRVRPEAVREVVSEVRVTILRRAEHAWVEVSAPKLPCFGSSISVSQARRCWH</sequence>
<evidence type="ECO:0000313" key="1">
    <source>
        <dbReference type="EMBL" id="KAK7388125.1"/>
    </source>
</evidence>
<dbReference type="EMBL" id="JAYMYS010000006">
    <property type="protein sequence ID" value="KAK7388125.1"/>
    <property type="molecule type" value="Genomic_DNA"/>
</dbReference>
<gene>
    <name evidence="1" type="ORF">VNO78_22931</name>
</gene>
<dbReference type="AlphaFoldDB" id="A0AAN9XCY9"/>
<keyword evidence="2" id="KW-1185">Reference proteome</keyword>
<comment type="caution">
    <text evidence="1">The sequence shown here is derived from an EMBL/GenBank/DDBJ whole genome shotgun (WGS) entry which is preliminary data.</text>
</comment>